<sequence length="643" mass="70821">MGRLTAHWAILGKTPESLDDYSVIRCSAGAISNAEFGMWLKAFTSGTMEPKALPRVATSYFAAGPDGEPWLGLSLQREPDSQDGFHRPYAMTYYVCVRWADVVAGPSTVSYRALYEALAEEDFSGDAPFRLSLATYDERHLAGQVNGTARRAAALLLTGRPVCVVRAGRLSPDRRLDFLDAVAALLPYGFRHTLAVSTWTNSASRHRIRLSFAEVPPTHGAWELPWEADDRPASFPPQALLYEKELERYQGDDLCDLVGWLGTMVEPRDFDDVSHRAAASRLLRGRASDRVTAYGGQSVVRQPRPSVEQLLHQCRESIAHAEEQRLGALNAQLAERARGRVTEQDRKTYRVFIRANPIRPPERLSGSAVVRDFFEILLRLLYVPPMHAADVEEMLVDLGGQRRLEHGLSPALLAAMSKLLPVSAPSGRLLIAYLQGSEHLHKVLAVMSEDELCHVAVRSRNRKVLEIVITEADRRALPTDPRGMEAVRYALARNRYLIEAISSICAAEESVLRYQDVLWVGHRRYLTSADIKEILADLDSPPRTFLLAIMTLGAPETAPALLHTMAGGTMRELGVTGTPVADAVKAGLDRMLSRDDAGDGRMARYRRRAGLGRLAPASTLGKALAGASVVLVAAAALALWLWL</sequence>
<evidence type="ECO:0000313" key="3">
    <source>
        <dbReference type="Proteomes" id="UP000294543"/>
    </source>
</evidence>
<protein>
    <submittedName>
        <fullName evidence="2">Uncharacterized protein</fullName>
    </submittedName>
</protein>
<keyword evidence="1" id="KW-0472">Membrane</keyword>
<feature type="transmembrane region" description="Helical" evidence="1">
    <location>
        <begin position="623"/>
        <end position="642"/>
    </location>
</feature>
<evidence type="ECO:0000256" key="1">
    <source>
        <dbReference type="SAM" id="Phobius"/>
    </source>
</evidence>
<dbReference type="EMBL" id="SMKP01000025">
    <property type="protein sequence ID" value="TDD22491.1"/>
    <property type="molecule type" value="Genomic_DNA"/>
</dbReference>
<accession>A0A4R4WXL3</accession>
<dbReference type="OrthoDB" id="3344388at2"/>
<dbReference type="Proteomes" id="UP000294543">
    <property type="component" value="Unassembled WGS sequence"/>
</dbReference>
<keyword evidence="1" id="KW-0812">Transmembrane</keyword>
<dbReference type="RefSeq" id="WP_132507734.1">
    <property type="nucleotide sequence ID" value="NZ_SMKP01000025.1"/>
</dbReference>
<reference evidence="2 3" key="1">
    <citation type="submission" date="2019-03" db="EMBL/GenBank/DDBJ databases">
        <title>Draft genome sequences of novel Actinobacteria.</title>
        <authorList>
            <person name="Sahin N."/>
            <person name="Ay H."/>
            <person name="Saygin H."/>
        </authorList>
    </citation>
    <scope>NUCLEOTIDE SEQUENCE [LARGE SCALE GENOMIC DNA]</scope>
    <source>
        <strain evidence="2 3">KC712</strain>
    </source>
</reference>
<comment type="caution">
    <text evidence="2">The sequence shown here is derived from an EMBL/GenBank/DDBJ whole genome shotgun (WGS) entry which is preliminary data.</text>
</comment>
<evidence type="ECO:0000313" key="2">
    <source>
        <dbReference type="EMBL" id="TDD22491.1"/>
    </source>
</evidence>
<proteinExistence type="predicted"/>
<gene>
    <name evidence="2" type="ORF">E1294_11800</name>
</gene>
<organism evidence="2 3">
    <name type="scientific">Nonomuraea diastatica</name>
    <dbReference type="NCBI Taxonomy" id="1848329"/>
    <lineage>
        <taxon>Bacteria</taxon>
        <taxon>Bacillati</taxon>
        <taxon>Actinomycetota</taxon>
        <taxon>Actinomycetes</taxon>
        <taxon>Streptosporangiales</taxon>
        <taxon>Streptosporangiaceae</taxon>
        <taxon>Nonomuraea</taxon>
    </lineage>
</organism>
<keyword evidence="3" id="KW-1185">Reference proteome</keyword>
<dbReference type="AlphaFoldDB" id="A0A4R4WXL3"/>
<name>A0A4R4WXL3_9ACTN</name>
<keyword evidence="1" id="KW-1133">Transmembrane helix</keyword>